<proteinExistence type="predicted"/>
<keyword evidence="2" id="KW-0472">Membrane</keyword>
<name>A0ABS8D7L7_9NEIS</name>
<evidence type="ECO:0000313" key="4">
    <source>
        <dbReference type="EMBL" id="MCB6184177.1"/>
    </source>
</evidence>
<feature type="domain" description="SPOR" evidence="3">
    <location>
        <begin position="209"/>
        <end position="272"/>
    </location>
</feature>
<dbReference type="PANTHER" id="PTHR38687:SF1">
    <property type="entry name" value="CELL DIVISION PROTEIN DEDD"/>
    <property type="match status" value="1"/>
</dbReference>
<reference evidence="4" key="1">
    <citation type="submission" date="2021-10" db="EMBL/GenBank/DDBJ databases">
        <title>The complete genome sequence of Leeia sp. TBRC 13508.</title>
        <authorList>
            <person name="Charoenyingcharoen P."/>
            <person name="Yukphan P."/>
        </authorList>
    </citation>
    <scope>NUCLEOTIDE SEQUENCE</scope>
    <source>
        <strain evidence="4">TBRC 13508</strain>
    </source>
</reference>
<gene>
    <name evidence="4" type="ORF">LIN78_11525</name>
</gene>
<organism evidence="4 5">
    <name type="scientific">Leeia speluncae</name>
    <dbReference type="NCBI Taxonomy" id="2884804"/>
    <lineage>
        <taxon>Bacteria</taxon>
        <taxon>Pseudomonadati</taxon>
        <taxon>Pseudomonadota</taxon>
        <taxon>Betaproteobacteria</taxon>
        <taxon>Neisseriales</taxon>
        <taxon>Leeiaceae</taxon>
        <taxon>Leeia</taxon>
    </lineage>
</organism>
<protein>
    <submittedName>
        <fullName evidence="4">SPOR domain-containing protein</fullName>
    </submittedName>
</protein>
<dbReference type="InterPro" id="IPR007730">
    <property type="entry name" value="SPOR-like_dom"/>
</dbReference>
<evidence type="ECO:0000256" key="2">
    <source>
        <dbReference type="SAM" id="Phobius"/>
    </source>
</evidence>
<keyword evidence="2" id="KW-0812">Transmembrane</keyword>
<dbReference type="SUPFAM" id="SSF110997">
    <property type="entry name" value="Sporulation related repeat"/>
    <property type="match status" value="1"/>
</dbReference>
<accession>A0ABS8D7L7</accession>
<feature type="transmembrane region" description="Helical" evidence="2">
    <location>
        <begin position="21"/>
        <end position="39"/>
    </location>
</feature>
<dbReference type="InterPro" id="IPR036680">
    <property type="entry name" value="SPOR-like_sf"/>
</dbReference>
<evidence type="ECO:0000259" key="3">
    <source>
        <dbReference type="Pfam" id="PF05036"/>
    </source>
</evidence>
<keyword evidence="5" id="KW-1185">Reference proteome</keyword>
<dbReference type="Proteomes" id="UP001165395">
    <property type="component" value="Unassembled WGS sequence"/>
</dbReference>
<sequence length="279" mass="29336">MQAPEQQPNDNEIKQQAIRRVLIAIALIMAAIVVLNALSRLKESQQKTLSPEKADTVASAAATVTPQTTPTIKPDVVASKAEYIEQPASEAPASSSVSSTPKVEAVSSHPAPPVVVNNAGRITPKANDSLVISNNEPTTIDNLPGTPLAIPAKPAPAQTKTTTITKPSLTQPTPSVTPSSAKPQPITPPAKPIVPAATMPINNNHLAVQSYTVQAGVFGQYENANTLYQKLREQGIPVRLESRVVIGPFKDKTAAEAATRELQSLGIKPLVIPNVTTGK</sequence>
<dbReference type="Gene3D" id="3.30.70.1070">
    <property type="entry name" value="Sporulation related repeat"/>
    <property type="match status" value="1"/>
</dbReference>
<feature type="region of interest" description="Disordered" evidence="1">
    <location>
        <begin position="165"/>
        <end position="187"/>
    </location>
</feature>
<keyword evidence="2" id="KW-1133">Transmembrane helix</keyword>
<dbReference type="EMBL" id="JAJBZT010000006">
    <property type="protein sequence ID" value="MCB6184177.1"/>
    <property type="molecule type" value="Genomic_DNA"/>
</dbReference>
<comment type="caution">
    <text evidence="4">The sequence shown here is derived from an EMBL/GenBank/DDBJ whole genome shotgun (WGS) entry which is preliminary data.</text>
</comment>
<dbReference type="Pfam" id="PF05036">
    <property type="entry name" value="SPOR"/>
    <property type="match status" value="1"/>
</dbReference>
<evidence type="ECO:0000313" key="5">
    <source>
        <dbReference type="Proteomes" id="UP001165395"/>
    </source>
</evidence>
<evidence type="ECO:0000256" key="1">
    <source>
        <dbReference type="SAM" id="MobiDB-lite"/>
    </source>
</evidence>
<dbReference type="InterPro" id="IPR052521">
    <property type="entry name" value="Cell_div_SPOR-domain"/>
</dbReference>
<dbReference type="RefSeq" id="WP_227180990.1">
    <property type="nucleotide sequence ID" value="NZ_JAJBZT010000006.1"/>
</dbReference>
<dbReference type="PANTHER" id="PTHR38687">
    <property type="entry name" value="CELL DIVISION PROTEIN DEDD-RELATED"/>
    <property type="match status" value="1"/>
</dbReference>